<dbReference type="VEuPathDB" id="TrichDB:TRFO_21392"/>
<keyword evidence="1" id="KW-1133">Transmembrane helix</keyword>
<feature type="transmembrane region" description="Helical" evidence="1">
    <location>
        <begin position="26"/>
        <end position="48"/>
    </location>
</feature>
<dbReference type="Proteomes" id="UP000179807">
    <property type="component" value="Unassembled WGS sequence"/>
</dbReference>
<evidence type="ECO:0000313" key="2">
    <source>
        <dbReference type="EMBL" id="OHT09671.1"/>
    </source>
</evidence>
<keyword evidence="1" id="KW-0472">Membrane</keyword>
<protein>
    <submittedName>
        <fullName evidence="2">Uncharacterized protein</fullName>
    </submittedName>
</protein>
<dbReference type="EMBL" id="MLAK01000633">
    <property type="protein sequence ID" value="OHT09671.1"/>
    <property type="molecule type" value="Genomic_DNA"/>
</dbReference>
<dbReference type="AlphaFoldDB" id="A0A1J4KE09"/>
<organism evidence="2 3">
    <name type="scientific">Tritrichomonas foetus</name>
    <dbReference type="NCBI Taxonomy" id="1144522"/>
    <lineage>
        <taxon>Eukaryota</taxon>
        <taxon>Metamonada</taxon>
        <taxon>Parabasalia</taxon>
        <taxon>Tritrichomonadida</taxon>
        <taxon>Tritrichomonadidae</taxon>
        <taxon>Tritrichomonas</taxon>
    </lineage>
</organism>
<name>A0A1J4KE09_9EUKA</name>
<sequence>MLINEANNPKIGRVSGKIFQTKRLECSIFAFFGVFFFISAVIFCWGYHNKLDAVNFDSYDILSDSIESNNMHVEDINLYTYPDLQFKANEFSMGNYSYTKGISRGHYFSMMFDDIYFIKTYRYSRRIEIQNCSISSFRNTDGDIEIKLESFRTDKLSRMTECTQTMYYSSNHSDFDVDSLTTTANYLSEIHLKYYIYNITEGNLMCGFTTYKKIYSTSVPLLLQISIHAANEYLSYDFPAYKYSAIMIFSFIIGLIGVITIIFFLWHCWSYKYVLIKKDIIESNIHFER</sequence>
<evidence type="ECO:0000256" key="1">
    <source>
        <dbReference type="SAM" id="Phobius"/>
    </source>
</evidence>
<feature type="transmembrane region" description="Helical" evidence="1">
    <location>
        <begin position="243"/>
        <end position="269"/>
    </location>
</feature>
<keyword evidence="1" id="KW-0812">Transmembrane</keyword>
<accession>A0A1J4KE09</accession>
<gene>
    <name evidence="2" type="ORF">TRFO_21392</name>
</gene>
<evidence type="ECO:0000313" key="3">
    <source>
        <dbReference type="Proteomes" id="UP000179807"/>
    </source>
</evidence>
<proteinExistence type="predicted"/>
<dbReference type="GeneID" id="94836647"/>
<reference evidence="2" key="1">
    <citation type="submission" date="2016-10" db="EMBL/GenBank/DDBJ databases">
        <authorList>
            <person name="Benchimol M."/>
            <person name="Almeida L.G."/>
            <person name="Vasconcelos A.T."/>
            <person name="Perreira-Neves A."/>
            <person name="Rosa I.A."/>
            <person name="Tasca T."/>
            <person name="Bogo M.R."/>
            <person name="de Souza W."/>
        </authorList>
    </citation>
    <scope>NUCLEOTIDE SEQUENCE [LARGE SCALE GENOMIC DNA]</scope>
    <source>
        <strain evidence="2">K</strain>
    </source>
</reference>
<dbReference type="RefSeq" id="XP_068362807.1">
    <property type="nucleotide sequence ID" value="XM_068501943.1"/>
</dbReference>
<comment type="caution">
    <text evidence="2">The sequence shown here is derived from an EMBL/GenBank/DDBJ whole genome shotgun (WGS) entry which is preliminary data.</text>
</comment>
<keyword evidence="3" id="KW-1185">Reference proteome</keyword>